<feature type="compositionally biased region" description="Basic residues" evidence="1">
    <location>
        <begin position="85"/>
        <end position="97"/>
    </location>
</feature>
<evidence type="ECO:0000313" key="2">
    <source>
        <dbReference type="EMBL" id="KAK1277829.1"/>
    </source>
</evidence>
<evidence type="ECO:0000313" key="3">
    <source>
        <dbReference type="Proteomes" id="UP001179952"/>
    </source>
</evidence>
<keyword evidence="3" id="KW-1185">Reference proteome</keyword>
<evidence type="ECO:0000256" key="1">
    <source>
        <dbReference type="SAM" id="MobiDB-lite"/>
    </source>
</evidence>
<dbReference type="EMBL" id="JAUJYN010000002">
    <property type="protein sequence ID" value="KAK1277829.1"/>
    <property type="molecule type" value="Genomic_DNA"/>
</dbReference>
<reference evidence="2" key="2">
    <citation type="submission" date="2023-06" db="EMBL/GenBank/DDBJ databases">
        <authorList>
            <person name="Ma L."/>
            <person name="Liu K.-W."/>
            <person name="Li Z."/>
            <person name="Hsiao Y.-Y."/>
            <person name="Qi Y."/>
            <person name="Fu T."/>
            <person name="Tang G."/>
            <person name="Zhang D."/>
            <person name="Sun W.-H."/>
            <person name="Liu D.-K."/>
            <person name="Li Y."/>
            <person name="Chen G.-Z."/>
            <person name="Liu X.-D."/>
            <person name="Liao X.-Y."/>
            <person name="Jiang Y.-T."/>
            <person name="Yu X."/>
            <person name="Hao Y."/>
            <person name="Huang J."/>
            <person name="Zhao X.-W."/>
            <person name="Ke S."/>
            <person name="Chen Y.-Y."/>
            <person name="Wu W.-L."/>
            <person name="Hsu J.-L."/>
            <person name="Lin Y.-F."/>
            <person name="Huang M.-D."/>
            <person name="Li C.-Y."/>
            <person name="Huang L."/>
            <person name="Wang Z.-W."/>
            <person name="Zhao X."/>
            <person name="Zhong W.-Y."/>
            <person name="Peng D.-H."/>
            <person name="Ahmad S."/>
            <person name="Lan S."/>
            <person name="Zhang J.-S."/>
            <person name="Tsai W.-C."/>
            <person name="Van De Peer Y."/>
            <person name="Liu Z.-J."/>
        </authorList>
    </citation>
    <scope>NUCLEOTIDE SEQUENCE</scope>
    <source>
        <strain evidence="2">SCP</strain>
        <tissue evidence="2">Leaves</tissue>
    </source>
</reference>
<organism evidence="2 3">
    <name type="scientific">Acorus gramineus</name>
    <name type="common">Dwarf sweet flag</name>
    <dbReference type="NCBI Taxonomy" id="55184"/>
    <lineage>
        <taxon>Eukaryota</taxon>
        <taxon>Viridiplantae</taxon>
        <taxon>Streptophyta</taxon>
        <taxon>Embryophyta</taxon>
        <taxon>Tracheophyta</taxon>
        <taxon>Spermatophyta</taxon>
        <taxon>Magnoliopsida</taxon>
        <taxon>Liliopsida</taxon>
        <taxon>Acoraceae</taxon>
        <taxon>Acorus</taxon>
    </lineage>
</organism>
<feature type="compositionally biased region" description="Basic residues" evidence="1">
    <location>
        <begin position="120"/>
        <end position="132"/>
    </location>
</feature>
<proteinExistence type="predicted"/>
<sequence length="132" mass="14363">MSQGTLQEKAQTKSTLPMEHMTAENFFSLLELFSDSGMHGQSGGELAVVLQPTSLNSPAASEVSSDLLIDQANTSIAPLEVEKDKKKKKNREKKPKKQPISLTEDVAVAPPKQSKDPKPHHPLACKQGPKHL</sequence>
<accession>A0AAV9BMH2</accession>
<feature type="region of interest" description="Disordered" evidence="1">
    <location>
        <begin position="73"/>
        <end position="132"/>
    </location>
</feature>
<name>A0AAV9BMH2_ACOGR</name>
<dbReference type="Proteomes" id="UP001179952">
    <property type="component" value="Unassembled WGS sequence"/>
</dbReference>
<reference evidence="2" key="1">
    <citation type="journal article" date="2023" name="Nat. Commun.">
        <title>Diploid and tetraploid genomes of Acorus and the evolution of monocots.</title>
        <authorList>
            <person name="Ma L."/>
            <person name="Liu K.W."/>
            <person name="Li Z."/>
            <person name="Hsiao Y.Y."/>
            <person name="Qi Y."/>
            <person name="Fu T."/>
            <person name="Tang G.D."/>
            <person name="Zhang D."/>
            <person name="Sun W.H."/>
            <person name="Liu D.K."/>
            <person name="Li Y."/>
            <person name="Chen G.Z."/>
            <person name="Liu X.D."/>
            <person name="Liao X.Y."/>
            <person name="Jiang Y.T."/>
            <person name="Yu X."/>
            <person name="Hao Y."/>
            <person name="Huang J."/>
            <person name="Zhao X.W."/>
            <person name="Ke S."/>
            <person name="Chen Y.Y."/>
            <person name="Wu W.L."/>
            <person name="Hsu J.L."/>
            <person name="Lin Y.F."/>
            <person name="Huang M.D."/>
            <person name="Li C.Y."/>
            <person name="Huang L."/>
            <person name="Wang Z.W."/>
            <person name="Zhao X."/>
            <person name="Zhong W.Y."/>
            <person name="Peng D.H."/>
            <person name="Ahmad S."/>
            <person name="Lan S."/>
            <person name="Zhang J.S."/>
            <person name="Tsai W.C."/>
            <person name="Van de Peer Y."/>
            <person name="Liu Z.J."/>
        </authorList>
    </citation>
    <scope>NUCLEOTIDE SEQUENCE</scope>
    <source>
        <strain evidence="2">SCP</strain>
    </source>
</reference>
<dbReference type="AlphaFoldDB" id="A0AAV9BMH2"/>
<comment type="caution">
    <text evidence="2">The sequence shown here is derived from an EMBL/GenBank/DDBJ whole genome shotgun (WGS) entry which is preliminary data.</text>
</comment>
<protein>
    <submittedName>
        <fullName evidence="2">Uncharacterized protein</fullName>
    </submittedName>
</protein>
<gene>
    <name evidence="2" type="ORF">QJS04_geneDACA024740</name>
</gene>